<organism evidence="1 2">
    <name type="scientific">Psilocybe cubensis</name>
    <name type="common">Psychedelic mushroom</name>
    <name type="synonym">Stropharia cubensis</name>
    <dbReference type="NCBI Taxonomy" id="181762"/>
    <lineage>
        <taxon>Eukaryota</taxon>
        <taxon>Fungi</taxon>
        <taxon>Dikarya</taxon>
        <taxon>Basidiomycota</taxon>
        <taxon>Agaricomycotina</taxon>
        <taxon>Agaricomycetes</taxon>
        <taxon>Agaricomycetidae</taxon>
        <taxon>Agaricales</taxon>
        <taxon>Agaricineae</taxon>
        <taxon>Strophariaceae</taxon>
        <taxon>Psilocybe</taxon>
    </lineage>
</organism>
<keyword evidence="2" id="KW-1185">Reference proteome</keyword>
<accession>A0ACB8GP39</accession>
<evidence type="ECO:0000313" key="1">
    <source>
        <dbReference type="EMBL" id="KAH9476981.1"/>
    </source>
</evidence>
<dbReference type="EMBL" id="JAFIQS020000010">
    <property type="protein sequence ID" value="KAH9476981.1"/>
    <property type="molecule type" value="Genomic_DNA"/>
</dbReference>
<reference evidence="1" key="1">
    <citation type="submission" date="2021-10" db="EMBL/GenBank/DDBJ databases">
        <title>Psilocybe cubensis genome.</title>
        <authorList>
            <person name="Mckernan K.J."/>
            <person name="Crawford S."/>
            <person name="Trippe A."/>
            <person name="Kane L.T."/>
            <person name="Mclaughlin S."/>
        </authorList>
    </citation>
    <scope>NUCLEOTIDE SEQUENCE</scope>
    <source>
        <strain evidence="1">MGC-MH-2018</strain>
    </source>
</reference>
<dbReference type="Proteomes" id="UP000664032">
    <property type="component" value="Unassembled WGS sequence"/>
</dbReference>
<proteinExistence type="predicted"/>
<comment type="caution">
    <text evidence="1">The sequence shown here is derived from an EMBL/GenBank/DDBJ whole genome shotgun (WGS) entry which is preliminary data.</text>
</comment>
<sequence length="609" mass="67041">MVSKPDAQTPSSKPDNRASRTRVTQTQGWIAAVIALGFSALVLFSSTGDASYTICSKAKNIYTVDERNPRVECISVRGTEIVKVGEYGQSWSQTYLAGVTSLLPSWLAKYSRVSGRVIQLDDSSVLVPGLADAHAHIIENGYMRQLPLMGSQSVQEVIERIKAYILAHPEVMNDKSRWIEGMGWDQTKWPGSQFPTASDLDKDPLLKGRLISLTRVDGHARWVSLSVLDLMPNLPEKVGGGLIVRDEHGKPTGIFVDHAMSLIPTPPWSDAQLTDFFDMTIKEALSYGLTSIHDAGSSPHQIEFFKKRAEAGTLPNRLYVMGKVDSEEYWGNQIPRLHDYGMHGRLNIQGIKIVADGALGSWGAALLEPYSDKPDMRGLLLSSPETLRKLVHQFWKDGWQTNIHCIGDRANHEVLNIFEDILEKRGGNVTEWRPRIEHAQIFTPGDLKRMKQLGVIASVQPTHATSDMWYAETRVGPDRIKGAYAYQTLLKASPNGVLPLGSDFPIEGVNPLLGFYAAVTRLSVDGTSPHGSGGWFTDELLTREQALKGMTLDAAYAAFAEETLGSLTPGKKADFVVFDKNIMQVPVGDILKAKVLATVVDGEVMYGTL</sequence>
<gene>
    <name evidence="1" type="ORF">JR316_0010897</name>
</gene>
<name>A0ACB8GP39_PSICU</name>
<evidence type="ECO:0000313" key="2">
    <source>
        <dbReference type="Proteomes" id="UP000664032"/>
    </source>
</evidence>
<protein>
    <submittedName>
        <fullName evidence="1">Protein LONG AFTER FAR-RED 3</fullName>
    </submittedName>
</protein>